<sequence length="212" mass="23361">MTALLLGASGLTGGYCLQELLNENQFDKIIALSRKPLNMNHPKLEQIITDFSDLTNLKSTLKAEVVFCCLGTTIKKAGSKEKFKQIDFEYPLRVAQIAKENGTHTFALVSAMGADTYSLFFYSRVKGELEQALKNLSFPSLIILQPSLLLGDRKEKRIGEDIGKVISAVLGFLIPAKYKAIHAQQVAKAMVKLSLQGLSGTIIKENDEIKKV</sequence>
<evidence type="ECO:0000313" key="3">
    <source>
        <dbReference type="Proteomes" id="UP000199513"/>
    </source>
</evidence>
<dbReference type="RefSeq" id="WP_091549252.1">
    <property type="nucleotide sequence ID" value="NZ_FONY01000054.1"/>
</dbReference>
<accession>A0A1I2JLQ4</accession>
<dbReference type="PANTHER" id="PTHR14097:SF7">
    <property type="entry name" value="OXIDOREDUCTASE HTATIP2"/>
    <property type="match status" value="1"/>
</dbReference>
<dbReference type="SUPFAM" id="SSF51735">
    <property type="entry name" value="NAD(P)-binding Rossmann-fold domains"/>
    <property type="match status" value="1"/>
</dbReference>
<dbReference type="OrthoDB" id="9798632at2"/>
<gene>
    <name evidence="2" type="ORF">SAMN04488541_10542</name>
</gene>
<organism evidence="2 3">
    <name type="scientific">Thermoflexibacter ruber</name>
    <dbReference type="NCBI Taxonomy" id="1003"/>
    <lineage>
        <taxon>Bacteria</taxon>
        <taxon>Pseudomonadati</taxon>
        <taxon>Bacteroidota</taxon>
        <taxon>Cytophagia</taxon>
        <taxon>Cytophagales</taxon>
        <taxon>Thermoflexibacteraceae</taxon>
        <taxon>Thermoflexibacter</taxon>
    </lineage>
</organism>
<feature type="domain" description="NAD(P)-binding" evidence="1">
    <location>
        <begin position="7"/>
        <end position="161"/>
    </location>
</feature>
<dbReference type="AlphaFoldDB" id="A0A1I2JLQ4"/>
<dbReference type="InterPro" id="IPR036291">
    <property type="entry name" value="NAD(P)-bd_dom_sf"/>
</dbReference>
<dbReference type="STRING" id="1003.SAMN04488541_10542"/>
<dbReference type="PANTHER" id="PTHR14097">
    <property type="entry name" value="OXIDOREDUCTASE HTATIP2"/>
    <property type="match status" value="1"/>
</dbReference>
<dbReference type="InterPro" id="IPR016040">
    <property type="entry name" value="NAD(P)-bd_dom"/>
</dbReference>
<dbReference type="CDD" id="cd05250">
    <property type="entry name" value="CC3_like_SDR_a"/>
    <property type="match status" value="1"/>
</dbReference>
<keyword evidence="3" id="KW-1185">Reference proteome</keyword>
<dbReference type="Gene3D" id="3.40.50.720">
    <property type="entry name" value="NAD(P)-binding Rossmann-like Domain"/>
    <property type="match status" value="1"/>
</dbReference>
<dbReference type="Pfam" id="PF13460">
    <property type="entry name" value="NAD_binding_10"/>
    <property type="match status" value="1"/>
</dbReference>
<evidence type="ECO:0000259" key="1">
    <source>
        <dbReference type="Pfam" id="PF13460"/>
    </source>
</evidence>
<dbReference type="EMBL" id="FONY01000054">
    <property type="protein sequence ID" value="SFF54813.1"/>
    <property type="molecule type" value="Genomic_DNA"/>
</dbReference>
<evidence type="ECO:0000313" key="2">
    <source>
        <dbReference type="EMBL" id="SFF54813.1"/>
    </source>
</evidence>
<reference evidence="2 3" key="1">
    <citation type="submission" date="2016-10" db="EMBL/GenBank/DDBJ databases">
        <authorList>
            <person name="de Groot N.N."/>
        </authorList>
    </citation>
    <scope>NUCLEOTIDE SEQUENCE [LARGE SCALE GENOMIC DNA]</scope>
    <source>
        <strain>GEY</strain>
        <strain evidence="3">DSM 9560</strain>
    </source>
</reference>
<protein>
    <submittedName>
        <fullName evidence="2">NAD(P)H-binding</fullName>
    </submittedName>
</protein>
<proteinExistence type="predicted"/>
<name>A0A1I2JLQ4_9BACT</name>
<dbReference type="Proteomes" id="UP000199513">
    <property type="component" value="Unassembled WGS sequence"/>
</dbReference>